<dbReference type="EMBL" id="GDID01004158">
    <property type="protein sequence ID" value="JAP92448.1"/>
    <property type="molecule type" value="Transcribed_RNA"/>
</dbReference>
<dbReference type="AlphaFoldDB" id="A0A146K7U3"/>
<dbReference type="InterPro" id="IPR036770">
    <property type="entry name" value="Ankyrin_rpt-contain_sf"/>
</dbReference>
<feature type="non-terminal residue" evidence="3">
    <location>
        <position position="1"/>
    </location>
</feature>
<dbReference type="Pfam" id="PF12796">
    <property type="entry name" value="Ank_2"/>
    <property type="match status" value="1"/>
</dbReference>
<name>A0A146K7U3_9EUKA</name>
<feature type="compositionally biased region" description="Polar residues" evidence="2">
    <location>
        <begin position="253"/>
        <end position="268"/>
    </location>
</feature>
<gene>
    <name evidence="3" type="ORF">TPC1_15608</name>
</gene>
<sequence>DFSDTHVWAYTHQLNRLLDNVLLIKPDILGRTPLFYAVFNSNPSVEYKKVLIKLAEAQKSLYNYDKYGLTPLHYAVLNQNTPAVKALAQFFGGFGTTVACKECVCNTTALMMATQLQNAEMVEILAENEMKIKNEDGKTARRLLSESGIRNEEIEKILEPESEDDPKKKRSPKIEKLISNLRSVSPLTQTELLIKEANLAIKNQKTEITKVQKEMDIEELQHSHQESVEDKQQRIQKLTDEINRSISEHVSEQQLNTEYLSKSENQRSPKLIPRSPLISDEKPVLKRSFCLDDDLASSKQPKEQIVPKQENSSALQEIRQFQLKLNDLQNQIAKKDQQITQQKLSQQDQILDYQKEIQSQKDVQSSLKEQNSMLNQQINQLKLQNIKNLQVQDQQKHQISQKDEQLVQLSISFDALKKSFDEQKIIAIKTEEEMKQIKNEKENTVQNLQELLKQNQIIDQQNVKLKSDNFQFEQSLISKNSEIAQLKQEIIQLQQQSQGKNHIYKEEAAKLQKDLTEATTEIQRQFRQIQGLTEETSQLNKQIIQMQKRVSQTQRENDSLKKENQDFQQLMENLNSENDKLHQQLTSQVFDSKIDDQNDIKKQFDELQTSQVVQQQQNTQLRQQITKLQNQAEELIQLREETQDSRLRIQELEDKLNENELQTQLQQQEIEQLKQLHNELQNEIDKKEDMMMELQMKLQQAITHRKQIQERNANETDHQNMLIQQLEVETQAQQDDISELVGQKMELEEMLRQEQFTTKQCIIEMSQINAKKVQYVNEIEELKKKLVATEKKLLMMKQISTKHVAQMEE</sequence>
<organism evidence="3">
    <name type="scientific">Trepomonas sp. PC1</name>
    <dbReference type="NCBI Taxonomy" id="1076344"/>
    <lineage>
        <taxon>Eukaryota</taxon>
        <taxon>Metamonada</taxon>
        <taxon>Diplomonadida</taxon>
        <taxon>Hexamitidae</taxon>
        <taxon>Hexamitinae</taxon>
        <taxon>Trepomonas</taxon>
    </lineage>
</organism>
<feature type="coiled-coil region" evidence="1">
    <location>
        <begin position="311"/>
        <end position="384"/>
    </location>
</feature>
<dbReference type="InterPro" id="IPR002110">
    <property type="entry name" value="Ankyrin_rpt"/>
</dbReference>
<keyword evidence="1" id="KW-0175">Coiled coil</keyword>
<feature type="coiled-coil region" evidence="1">
    <location>
        <begin position="611"/>
        <end position="799"/>
    </location>
</feature>
<feature type="coiled-coil region" evidence="1">
    <location>
        <begin position="187"/>
        <end position="248"/>
    </location>
</feature>
<protein>
    <submittedName>
        <fullName evidence="3">Ankyrin repeat-containing protein</fullName>
    </submittedName>
</protein>
<accession>A0A146K7U3</accession>
<feature type="region of interest" description="Disordered" evidence="2">
    <location>
        <begin position="253"/>
        <end position="278"/>
    </location>
</feature>
<dbReference type="Gene3D" id="1.25.40.20">
    <property type="entry name" value="Ankyrin repeat-containing domain"/>
    <property type="match status" value="1"/>
</dbReference>
<evidence type="ECO:0000256" key="2">
    <source>
        <dbReference type="SAM" id="MobiDB-lite"/>
    </source>
</evidence>
<dbReference type="SUPFAM" id="SSF48403">
    <property type="entry name" value="Ankyrin repeat"/>
    <property type="match status" value="1"/>
</dbReference>
<proteinExistence type="predicted"/>
<evidence type="ECO:0000256" key="1">
    <source>
        <dbReference type="SAM" id="Coils"/>
    </source>
</evidence>
<feature type="coiled-coil region" evidence="1">
    <location>
        <begin position="420"/>
        <end position="584"/>
    </location>
</feature>
<evidence type="ECO:0000313" key="3">
    <source>
        <dbReference type="EMBL" id="JAP92448.1"/>
    </source>
</evidence>
<dbReference type="SMART" id="SM00248">
    <property type="entry name" value="ANK"/>
    <property type="match status" value="3"/>
</dbReference>
<reference evidence="3" key="1">
    <citation type="submission" date="2015-07" db="EMBL/GenBank/DDBJ databases">
        <title>Adaptation to a free-living lifestyle via gene acquisitions in the diplomonad Trepomonas sp. PC1.</title>
        <authorList>
            <person name="Xu F."/>
            <person name="Jerlstrom-Hultqvist J."/>
            <person name="Kolisko M."/>
            <person name="Simpson A.G.B."/>
            <person name="Roger A.J."/>
            <person name="Svard S.G."/>
            <person name="Andersson J.O."/>
        </authorList>
    </citation>
    <scope>NUCLEOTIDE SEQUENCE</scope>
    <source>
        <strain evidence="3">PC1</strain>
    </source>
</reference>